<feature type="compositionally biased region" description="Basic and acidic residues" evidence="7">
    <location>
        <begin position="998"/>
        <end position="1009"/>
    </location>
</feature>
<evidence type="ECO:0000313" key="11">
    <source>
        <dbReference type="Proteomes" id="UP000319257"/>
    </source>
</evidence>
<dbReference type="Proteomes" id="UP000319257">
    <property type="component" value="Unassembled WGS sequence"/>
</dbReference>
<dbReference type="RefSeq" id="XP_030994494.1">
    <property type="nucleotide sequence ID" value="XM_031144599.1"/>
</dbReference>
<evidence type="ECO:0000256" key="1">
    <source>
        <dbReference type="ARBA" id="ARBA00004267"/>
    </source>
</evidence>
<comment type="caution">
    <text evidence="10">The sequence shown here is derived from an EMBL/GenBank/DDBJ whole genome shotgun (WGS) entry which is preliminary data.</text>
</comment>
<evidence type="ECO:0000259" key="8">
    <source>
        <dbReference type="Pfam" id="PF07989"/>
    </source>
</evidence>
<feature type="region of interest" description="Disordered" evidence="7">
    <location>
        <begin position="392"/>
        <end position="424"/>
    </location>
</feature>
<evidence type="ECO:0000256" key="7">
    <source>
        <dbReference type="SAM" id="MobiDB-lite"/>
    </source>
</evidence>
<feature type="compositionally biased region" description="Basic and acidic residues" evidence="7">
    <location>
        <begin position="392"/>
        <end position="404"/>
    </location>
</feature>
<protein>
    <submittedName>
        <fullName evidence="10">Uncharacterized protein</fullName>
    </submittedName>
</protein>
<feature type="region of interest" description="Disordered" evidence="7">
    <location>
        <begin position="47"/>
        <end position="80"/>
    </location>
</feature>
<sequence length="1441" mass="162927">MVLPGLDGLDTPRTNVGDATYLKQPDFDMTQEPSFQSPSKDNNIFQTIQNGGRPNLRTPRGGRGALGERRNLPAGLGGAEFTPMLKSATRNSARRYRGKENGLATPAFLDKINEDMTPVPDISSFGASRNGSSFMDATPLPQVESSSAASTPLVMRTRVDGKGPLQDGNQLSLREQENVIDRIEKENFGLKLKIHFLEEALRKAGPGFSEAALKENTDLKVDKVTMQRELQRYKKHLTTAEKELEGYRQQILEMQDKAKRKYLDENQRAELERLRQELEDKEADIEDLQRQVDGDQQDNDRLEKLQDDIADLEAEIREKDRIISEHEDELDDLRAKADSAEDRMKDAQRRIIELEEQARSSEQLDEAKDTIEDLEANIRDLEQQLDSMKDKLEEAVSEKDRAENDLEELQEEMANKSVVTKGLSRQVEEKVSRLQNELDNVRQENSELGQQLELKRKENDDLRNKVKDARQERDTADRERRVQAAKLEEAQNELHTVLDQKALLQTRHDALTNESASLQRDVSKLQRTVAQLEDDLEREKQHALNIERDIRSQYKTEIDRLNDDISDLQAEVREKENLYDNDSEKWETERHNLESERDRAEERAAGLQRTIERLRETEGTLSSKETKLQEAIQSETERHRSEEAILGRQIADLQQDLEGRQVLLESLRSELSTVRDELRQTGLDYHAQTKKVESLEDELDVLQAALDESEKGGRDSISIKQECDDLRRKLAAAEAATKDVRVSSSATQESARHSNELADKLKSQLTESTSNLSKVTKEKQALQDQLANLNIELHSLRTSVAETQAERDEIEGQLRRFKAQGEDTYKLDQERIDLRTAKMKLDNEVRRLRDENRSLVDQRQGLEKSLEDEIEKAAAEEERLGLEIQQLQAKLRQHSESQDLATARRTIRELERRIQDLEAQLAATQTLPNLNIGDSSELSLMRRDLSEARQKERDYLQREASHKETIKTLKRQITDLERAAHQAEIDRLIASPRSDSSSARKSEVSELRHQLSTAHQSLNEFKKLLRESERKAASKERELQTRLEEIDDERMALEQALDDAEAVAAEAAETHIQELARLQSKTDKYKRERDQYAAELAAAQQNNYTGGSSNGGGSEVSKEERRDLHAMLRKTQVEADGLEREVREVRDALAEVTRAEEALRKKLDRARSERAMYRADAERLERQVKSLQVEQAEEAAALAAADVSDVTPTTGAAAVDADALVRASEQQQQRHRRELRAMCMQAEWLQARWEREHKLRSDAAFAKRYLLLELSVRDACNKADLAALKKILVELGVENFPPPASPATLPGSNNSNSNKRSSSSAAAATIIGAGARRAATNTISSPALRRLAIVLRFVARARLAAGRWATHQASRQRLVAAATEERKEARLARLRGEWLAGRKGAASSSSSPPSPPPIVPARERVPSGGSGAAAASKRRSGGARA</sequence>
<dbReference type="OrthoDB" id="10255000at2759"/>
<feature type="domain" description="Pericentrin/AKAP-450 centrosomal targeting" evidence="9">
    <location>
        <begin position="1248"/>
        <end position="1364"/>
    </location>
</feature>
<feature type="coiled-coil region" evidence="6">
    <location>
        <begin position="650"/>
        <end position="927"/>
    </location>
</feature>
<keyword evidence="4 6" id="KW-0175">Coiled coil</keyword>
<feature type="compositionally biased region" description="Basic and acidic residues" evidence="7">
    <location>
        <begin position="618"/>
        <end position="628"/>
    </location>
</feature>
<evidence type="ECO:0000256" key="5">
    <source>
        <dbReference type="ARBA" id="ARBA00023212"/>
    </source>
</evidence>
<dbReference type="GO" id="GO:0005815">
    <property type="term" value="C:microtubule organizing center"/>
    <property type="evidence" value="ECO:0007669"/>
    <property type="project" value="UniProtKB-SubCell"/>
</dbReference>
<reference evidence="10 11" key="1">
    <citation type="submission" date="2019-06" db="EMBL/GenBank/DDBJ databases">
        <title>Draft genome sequence of the filamentous fungus Phialemoniopsis curvata isolated from diesel fuel.</title>
        <authorList>
            <person name="Varaljay V.A."/>
            <person name="Lyon W.J."/>
            <person name="Crouch A.L."/>
            <person name="Drake C.E."/>
            <person name="Hollomon J.M."/>
            <person name="Nadeau L.J."/>
            <person name="Nunn H.S."/>
            <person name="Stevenson B.S."/>
            <person name="Bojanowski C.L."/>
            <person name="Crookes-Goodson W.J."/>
        </authorList>
    </citation>
    <scope>NUCLEOTIDE SEQUENCE [LARGE SCALE GENOMIC DNA]</scope>
    <source>
        <strain evidence="10 11">D216</strain>
    </source>
</reference>
<comment type="subcellular location">
    <subcellularLocation>
        <location evidence="1">Cytoplasm</location>
        <location evidence="1">Cytoskeleton</location>
        <location evidence="1">Microtubule organizing center</location>
    </subcellularLocation>
</comment>
<evidence type="ECO:0000256" key="4">
    <source>
        <dbReference type="ARBA" id="ARBA00023054"/>
    </source>
</evidence>
<dbReference type="Gene3D" id="1.10.287.1490">
    <property type="match status" value="1"/>
</dbReference>
<keyword evidence="11" id="KW-1185">Reference proteome</keyword>
<dbReference type="InterPro" id="IPR012943">
    <property type="entry name" value="Cnn_1N"/>
</dbReference>
<feature type="compositionally biased region" description="Basic and acidic residues" evidence="7">
    <location>
        <begin position="453"/>
        <end position="478"/>
    </location>
</feature>
<keyword evidence="2" id="KW-0963">Cytoplasm</keyword>
<dbReference type="STRING" id="1093900.A0A507AYS2"/>
<feature type="region of interest" description="Disordered" evidence="7">
    <location>
        <begin position="1396"/>
        <end position="1441"/>
    </location>
</feature>
<keyword evidence="5" id="KW-0206">Cytoskeleton</keyword>
<evidence type="ECO:0000256" key="3">
    <source>
        <dbReference type="ARBA" id="ARBA00022553"/>
    </source>
</evidence>
<feature type="compositionally biased region" description="Basic residues" evidence="7">
    <location>
        <begin position="1432"/>
        <end position="1441"/>
    </location>
</feature>
<dbReference type="GeneID" id="41968407"/>
<keyword evidence="3" id="KW-0597">Phosphoprotein</keyword>
<evidence type="ECO:0000313" key="10">
    <source>
        <dbReference type="EMBL" id="TPX12783.1"/>
    </source>
</evidence>
<feature type="region of interest" description="Disordered" evidence="7">
    <location>
        <begin position="618"/>
        <end position="640"/>
    </location>
</feature>
<feature type="region of interest" description="Disordered" evidence="7">
    <location>
        <begin position="581"/>
        <end position="605"/>
    </location>
</feature>
<dbReference type="InterPro" id="IPR019528">
    <property type="entry name" value="PACT_domain"/>
</dbReference>
<evidence type="ECO:0000256" key="2">
    <source>
        <dbReference type="ARBA" id="ARBA00022490"/>
    </source>
</evidence>
<feature type="region of interest" description="Disordered" evidence="7">
    <location>
        <begin position="436"/>
        <end position="478"/>
    </location>
</feature>
<feature type="compositionally biased region" description="Low complexity" evidence="7">
    <location>
        <begin position="1307"/>
        <end position="1317"/>
    </location>
</feature>
<name>A0A507AYS2_9PEZI</name>
<evidence type="ECO:0000259" key="9">
    <source>
        <dbReference type="Pfam" id="PF10495"/>
    </source>
</evidence>
<dbReference type="Pfam" id="PF07989">
    <property type="entry name" value="Cnn_1N"/>
    <property type="match status" value="1"/>
</dbReference>
<gene>
    <name evidence="10" type="ORF">E0L32_000960</name>
</gene>
<organism evidence="10 11">
    <name type="scientific">Thyridium curvatum</name>
    <dbReference type="NCBI Taxonomy" id="1093900"/>
    <lineage>
        <taxon>Eukaryota</taxon>
        <taxon>Fungi</taxon>
        <taxon>Dikarya</taxon>
        <taxon>Ascomycota</taxon>
        <taxon>Pezizomycotina</taxon>
        <taxon>Sordariomycetes</taxon>
        <taxon>Sordariomycetidae</taxon>
        <taxon>Thyridiales</taxon>
        <taxon>Thyridiaceae</taxon>
        <taxon>Thyridium</taxon>
    </lineage>
</organism>
<dbReference type="Pfam" id="PF10495">
    <property type="entry name" value="PACT_coil_coil"/>
    <property type="match status" value="1"/>
</dbReference>
<dbReference type="PANTHER" id="PTHR43941">
    <property type="entry name" value="STRUCTURAL MAINTENANCE OF CHROMOSOMES PROTEIN 2"/>
    <property type="match status" value="1"/>
</dbReference>
<feature type="region of interest" description="Disordered" evidence="7">
    <location>
        <begin position="987"/>
        <end position="1010"/>
    </location>
</feature>
<accession>A0A507AYS2</accession>
<feature type="region of interest" description="Disordered" evidence="7">
    <location>
        <begin position="1098"/>
        <end position="1122"/>
    </location>
</feature>
<feature type="region of interest" description="Disordered" evidence="7">
    <location>
        <begin position="1298"/>
        <end position="1317"/>
    </location>
</feature>
<proteinExistence type="predicted"/>
<feature type="domain" description="Centrosomin N-terminal motif 1" evidence="8">
    <location>
        <begin position="172"/>
        <end position="245"/>
    </location>
</feature>
<dbReference type="GO" id="GO:0005737">
    <property type="term" value="C:cytoplasm"/>
    <property type="evidence" value="ECO:0007669"/>
    <property type="project" value="UniProtKB-ARBA"/>
</dbReference>
<dbReference type="InParanoid" id="A0A507AYS2"/>
<dbReference type="EMBL" id="SKBQ01000003">
    <property type="protein sequence ID" value="TPX12783.1"/>
    <property type="molecule type" value="Genomic_DNA"/>
</dbReference>
<evidence type="ECO:0000256" key="6">
    <source>
        <dbReference type="SAM" id="Coils"/>
    </source>
</evidence>
<feature type="coiled-coil region" evidence="6">
    <location>
        <begin position="959"/>
        <end position="986"/>
    </location>
</feature>
<feature type="region of interest" description="Disordered" evidence="7">
    <location>
        <begin position="1"/>
        <end position="20"/>
    </location>
</feature>